<dbReference type="PANTHER" id="PTHR11252:SF0">
    <property type="entry name" value="POLYRIBONUCLEOTIDE NUCLEOTIDYLTRANSFERASE 1, MITOCHONDRIAL"/>
    <property type="match status" value="1"/>
</dbReference>
<dbReference type="SMART" id="SM00322">
    <property type="entry name" value="KH"/>
    <property type="match status" value="1"/>
</dbReference>
<evidence type="ECO:0000256" key="4">
    <source>
        <dbReference type="ARBA" id="ARBA00022695"/>
    </source>
</evidence>
<dbReference type="SUPFAM" id="SSF55666">
    <property type="entry name" value="Ribonuclease PH domain 2-like"/>
    <property type="match status" value="2"/>
</dbReference>
<keyword evidence="7 8" id="KW-0694">RNA-binding</keyword>
<evidence type="ECO:0000256" key="2">
    <source>
        <dbReference type="ARBA" id="ARBA00022490"/>
    </source>
</evidence>
<accession>A0A1W6LPK1</accession>
<dbReference type="CDD" id="cd02393">
    <property type="entry name" value="KH-I_PNPase"/>
    <property type="match status" value="1"/>
</dbReference>
<dbReference type="InterPro" id="IPR003029">
    <property type="entry name" value="S1_domain"/>
</dbReference>
<dbReference type="Proteomes" id="UP000193334">
    <property type="component" value="Chromosome"/>
</dbReference>
<evidence type="ECO:0000313" key="11">
    <source>
        <dbReference type="Proteomes" id="UP000193334"/>
    </source>
</evidence>
<comment type="subcellular location">
    <subcellularLocation>
        <location evidence="8">Cytoplasm</location>
    </subcellularLocation>
</comment>
<feature type="binding site" evidence="8">
    <location>
        <position position="490"/>
    </location>
    <ligand>
        <name>Mg(2+)</name>
        <dbReference type="ChEBI" id="CHEBI:18420"/>
    </ligand>
</feature>
<dbReference type="InterPro" id="IPR015848">
    <property type="entry name" value="PNPase_PH_RNA-bd_bac/org-type"/>
</dbReference>
<dbReference type="CDD" id="cd11363">
    <property type="entry name" value="RNase_PH_PNPase_1"/>
    <property type="match status" value="1"/>
</dbReference>
<dbReference type="GO" id="GO:0004654">
    <property type="term" value="F:polyribonucleotide nucleotidyltransferase activity"/>
    <property type="evidence" value="ECO:0007669"/>
    <property type="project" value="UniProtKB-UniRule"/>
</dbReference>
<dbReference type="SUPFAM" id="SSF54211">
    <property type="entry name" value="Ribosomal protein S5 domain 2-like"/>
    <property type="match status" value="2"/>
</dbReference>
<dbReference type="FunFam" id="3.30.1370.10:FF:000001">
    <property type="entry name" value="Polyribonucleotide nucleotidyltransferase"/>
    <property type="match status" value="1"/>
</dbReference>
<dbReference type="GO" id="GO:0000287">
    <property type="term" value="F:magnesium ion binding"/>
    <property type="evidence" value="ECO:0007669"/>
    <property type="project" value="UniProtKB-UniRule"/>
</dbReference>
<dbReference type="PROSITE" id="PS50126">
    <property type="entry name" value="S1"/>
    <property type="match status" value="1"/>
</dbReference>
<dbReference type="KEGG" id="pbp:STSP1_02157"/>
<dbReference type="PANTHER" id="PTHR11252">
    <property type="entry name" value="POLYRIBONUCLEOTIDE NUCLEOTIDYLTRANSFERASE"/>
    <property type="match status" value="1"/>
</dbReference>
<evidence type="ECO:0000256" key="7">
    <source>
        <dbReference type="ARBA" id="ARBA00022884"/>
    </source>
</evidence>
<dbReference type="GO" id="GO:0006396">
    <property type="term" value="P:RNA processing"/>
    <property type="evidence" value="ECO:0007669"/>
    <property type="project" value="InterPro"/>
</dbReference>
<dbReference type="Gene3D" id="3.30.1370.10">
    <property type="entry name" value="K Homology domain, type 1"/>
    <property type="match status" value="1"/>
</dbReference>
<dbReference type="InterPro" id="IPR001247">
    <property type="entry name" value="ExoRNase_PH_dom1"/>
</dbReference>
<dbReference type="GO" id="GO:0000175">
    <property type="term" value="F:3'-5'-RNA exonuclease activity"/>
    <property type="evidence" value="ECO:0007669"/>
    <property type="project" value="TreeGrafter"/>
</dbReference>
<dbReference type="GO" id="GO:0003723">
    <property type="term" value="F:RNA binding"/>
    <property type="evidence" value="ECO:0007669"/>
    <property type="project" value="UniProtKB-UniRule"/>
</dbReference>
<dbReference type="Pfam" id="PF03725">
    <property type="entry name" value="RNase_PH_C"/>
    <property type="match status" value="1"/>
</dbReference>
<keyword evidence="5 8" id="KW-0479">Metal-binding</keyword>
<evidence type="ECO:0000259" key="9">
    <source>
        <dbReference type="PROSITE" id="PS50126"/>
    </source>
</evidence>
<feature type="domain" description="S1 motif" evidence="9">
    <location>
        <begin position="620"/>
        <end position="689"/>
    </location>
</feature>
<comment type="catalytic activity">
    <reaction evidence="8">
        <text>RNA(n+1) + phosphate = RNA(n) + a ribonucleoside 5'-diphosphate</text>
        <dbReference type="Rhea" id="RHEA:22096"/>
        <dbReference type="Rhea" id="RHEA-COMP:14527"/>
        <dbReference type="Rhea" id="RHEA-COMP:17342"/>
        <dbReference type="ChEBI" id="CHEBI:43474"/>
        <dbReference type="ChEBI" id="CHEBI:57930"/>
        <dbReference type="ChEBI" id="CHEBI:140395"/>
        <dbReference type="EC" id="2.7.7.8"/>
    </reaction>
</comment>
<proteinExistence type="inferred from homology"/>
<evidence type="ECO:0000256" key="3">
    <source>
        <dbReference type="ARBA" id="ARBA00022679"/>
    </source>
</evidence>
<dbReference type="AlphaFoldDB" id="A0A1W6LPK1"/>
<comment type="similarity">
    <text evidence="1 8">Belongs to the polyribonucleotide nucleotidyltransferase family.</text>
</comment>
<dbReference type="Pfam" id="PF01138">
    <property type="entry name" value="RNase_PH"/>
    <property type="match status" value="2"/>
</dbReference>
<dbReference type="InterPro" id="IPR020568">
    <property type="entry name" value="Ribosomal_Su5_D2-typ_SF"/>
</dbReference>
<dbReference type="HAMAP" id="MF_01595">
    <property type="entry name" value="PNPase"/>
    <property type="match status" value="1"/>
</dbReference>
<dbReference type="InterPro" id="IPR015847">
    <property type="entry name" value="ExoRNase_PH_dom2"/>
</dbReference>
<dbReference type="InterPro" id="IPR004087">
    <property type="entry name" value="KH_dom"/>
</dbReference>
<evidence type="ECO:0000313" key="10">
    <source>
        <dbReference type="EMBL" id="ARN57735.1"/>
    </source>
</evidence>
<dbReference type="RefSeq" id="WP_085756359.1">
    <property type="nucleotide sequence ID" value="NZ_CP021023.1"/>
</dbReference>
<dbReference type="NCBIfam" id="NF008805">
    <property type="entry name" value="PRK11824.1"/>
    <property type="match status" value="1"/>
</dbReference>
<dbReference type="CDD" id="cd11364">
    <property type="entry name" value="RNase_PH_PNPase_2"/>
    <property type="match status" value="1"/>
</dbReference>
<dbReference type="Pfam" id="PF03726">
    <property type="entry name" value="PNPase"/>
    <property type="match status" value="1"/>
</dbReference>
<dbReference type="NCBIfam" id="TIGR03591">
    <property type="entry name" value="polynuc_phos"/>
    <property type="match status" value="1"/>
</dbReference>
<dbReference type="EMBL" id="CP021023">
    <property type="protein sequence ID" value="ARN57735.1"/>
    <property type="molecule type" value="Genomic_DNA"/>
</dbReference>
<sequence>MFEIHKVEKEIAGKKLSIETGLLANQADGAVTVTYGETVVFAAACSADAKEDADYFPLMVDYRERQVAAGKFPGGFMKREGRPSNREMLTARCIDRPIRPLFPEGYYDEVQIMVNVLSADQENDPDVLSIIAASAALTISTIPFQGPIGACKVGMLDGKLAAFPTVSQMQNSDLDLMLGGRENNLNMIEVEADEISEEKMAEAVKFGQSINSEICRMINELQEKCGKEKICNLREENPDVEAKIREYASDKIAEAKNIEGKQDRQEALDKIQEDLIAELCEGEEPLSTEMEVNNLFDKLEKEVTRKMILEGKRPDGRDYDTIRQLDCRVGVTPRVHGSAIFTRGETQALISVILGTGKDEQIVDGVHEEFGQRFMLHYNFPPYSVGEVRFIRGPGRREIGHGALAEKSLRSVIPSEEEFPYTIKVVSDITGSNGSSSMASICGGSLALMDAGVPLKKPVAGISVGMVSDDDKYQLITDILGEEDHFGDMDFKVAGTTEGITGIQLDLKKHELPQEILVETLERARKARLRILESMGATIAEARPELSKYAPKLTSMQVDPEVIGKIIGPGGATIKAIQERTNTNVEIDDSGKVTISTTEGDGQIEAERLIRAITEKPEIGALFKDAVVVSIKEFGVFVEIAPGVEGLCHISELSDGFVKNAKDICKIGDIMPVKLTEIDRQGRLKFSRKQAIAEIEGENSSKKE</sequence>
<keyword evidence="2 8" id="KW-0963">Cytoplasm</keyword>
<comment type="function">
    <text evidence="8">Involved in mRNA degradation. Catalyzes the phosphorolysis of single-stranded polyribonucleotides processively in the 3'- to 5'-direction.</text>
</comment>
<dbReference type="SUPFAM" id="SSF54791">
    <property type="entry name" value="Eukaryotic type KH-domain (KH-domain type I)"/>
    <property type="match status" value="1"/>
</dbReference>
<dbReference type="SMART" id="SM00316">
    <property type="entry name" value="S1"/>
    <property type="match status" value="1"/>
</dbReference>
<dbReference type="GO" id="GO:0006402">
    <property type="term" value="P:mRNA catabolic process"/>
    <property type="evidence" value="ECO:0007669"/>
    <property type="project" value="UniProtKB-UniRule"/>
</dbReference>
<dbReference type="InterPro" id="IPR027408">
    <property type="entry name" value="PNPase/RNase_PH_dom_sf"/>
</dbReference>
<keyword evidence="6 8" id="KW-0460">Magnesium</keyword>
<keyword evidence="11" id="KW-1185">Reference proteome</keyword>
<dbReference type="Pfam" id="PF00575">
    <property type="entry name" value="S1"/>
    <property type="match status" value="1"/>
</dbReference>
<dbReference type="GO" id="GO:0005829">
    <property type="term" value="C:cytosol"/>
    <property type="evidence" value="ECO:0007669"/>
    <property type="project" value="TreeGrafter"/>
</dbReference>
<dbReference type="PROSITE" id="PS50084">
    <property type="entry name" value="KH_TYPE_1"/>
    <property type="match status" value="1"/>
</dbReference>
<name>A0A1W6LPK1_9BACT</name>
<dbReference type="SUPFAM" id="SSF50249">
    <property type="entry name" value="Nucleic acid-binding proteins"/>
    <property type="match status" value="1"/>
</dbReference>
<evidence type="ECO:0000256" key="5">
    <source>
        <dbReference type="ARBA" id="ARBA00022723"/>
    </source>
</evidence>
<keyword evidence="4 8" id="KW-0548">Nucleotidyltransferase</keyword>
<dbReference type="Gene3D" id="3.30.230.70">
    <property type="entry name" value="GHMP Kinase, N-terminal domain"/>
    <property type="match status" value="2"/>
</dbReference>
<dbReference type="InterPro" id="IPR004088">
    <property type="entry name" value="KH_dom_type_1"/>
</dbReference>
<dbReference type="FunFam" id="3.30.230.70:FF:000002">
    <property type="entry name" value="Polyribonucleotide nucleotidyltransferase"/>
    <property type="match status" value="1"/>
</dbReference>
<dbReference type="PIRSF" id="PIRSF005499">
    <property type="entry name" value="PNPase"/>
    <property type="match status" value="1"/>
</dbReference>
<protein>
    <recommendedName>
        <fullName evidence="8">Polyribonucleotide nucleotidyltransferase</fullName>
        <ecNumber evidence="8">2.7.7.8</ecNumber>
    </recommendedName>
    <alternativeName>
        <fullName evidence="8">Polynucleotide phosphorylase</fullName>
        <shortName evidence="8">PNPase</shortName>
    </alternativeName>
</protein>
<organism evidence="10 11">
    <name type="scientific">Sedimentisphaera salicampi</name>
    <dbReference type="NCBI Taxonomy" id="1941349"/>
    <lineage>
        <taxon>Bacteria</taxon>
        <taxon>Pseudomonadati</taxon>
        <taxon>Planctomycetota</taxon>
        <taxon>Phycisphaerae</taxon>
        <taxon>Sedimentisphaerales</taxon>
        <taxon>Sedimentisphaeraceae</taxon>
        <taxon>Sedimentisphaera</taxon>
    </lineage>
</organism>
<dbReference type="InterPro" id="IPR036345">
    <property type="entry name" value="ExoRNase_PH_dom2_sf"/>
</dbReference>
<keyword evidence="3 8" id="KW-0808">Transferase</keyword>
<comment type="cofactor">
    <cofactor evidence="8">
        <name>Mg(2+)</name>
        <dbReference type="ChEBI" id="CHEBI:18420"/>
    </cofactor>
</comment>
<reference evidence="11" key="1">
    <citation type="submission" date="2017-04" db="EMBL/GenBank/DDBJ databases">
        <title>Comparative genomics and description of representatives of a novel lineage of planctomycetes thriving in anoxic sediments.</title>
        <authorList>
            <person name="Spring S."/>
            <person name="Bunk B."/>
            <person name="Sproer C."/>
        </authorList>
    </citation>
    <scope>NUCLEOTIDE SEQUENCE [LARGE SCALE GENOMIC DNA]</scope>
    <source>
        <strain evidence="11">ST-PulAB-D4</strain>
    </source>
</reference>
<gene>
    <name evidence="8 10" type="primary">pnp</name>
    <name evidence="10" type="ORF">STSP1_02157</name>
</gene>
<dbReference type="InterPro" id="IPR036612">
    <property type="entry name" value="KH_dom_type_1_sf"/>
</dbReference>
<evidence type="ECO:0000256" key="8">
    <source>
        <dbReference type="HAMAP-Rule" id="MF_01595"/>
    </source>
</evidence>
<dbReference type="InterPro" id="IPR012162">
    <property type="entry name" value="PNPase"/>
</dbReference>
<evidence type="ECO:0000256" key="1">
    <source>
        <dbReference type="ARBA" id="ARBA00007404"/>
    </source>
</evidence>
<feature type="binding site" evidence="8">
    <location>
        <position position="484"/>
    </location>
    <ligand>
        <name>Mg(2+)</name>
        <dbReference type="ChEBI" id="CHEBI:18420"/>
    </ligand>
</feature>
<dbReference type="InterPro" id="IPR012340">
    <property type="entry name" value="NA-bd_OB-fold"/>
</dbReference>
<dbReference type="EC" id="2.7.7.8" evidence="8"/>
<dbReference type="STRING" id="1941349.STSP1_02157"/>
<evidence type="ECO:0000256" key="6">
    <source>
        <dbReference type="ARBA" id="ARBA00022842"/>
    </source>
</evidence>
<dbReference type="Gene3D" id="2.40.50.140">
    <property type="entry name" value="Nucleic acid-binding proteins"/>
    <property type="match status" value="1"/>
</dbReference>
<dbReference type="Pfam" id="PF00013">
    <property type="entry name" value="KH_1"/>
    <property type="match status" value="1"/>
</dbReference>
<dbReference type="FunFam" id="3.30.230.70:FF:000001">
    <property type="entry name" value="Polyribonucleotide nucleotidyltransferase"/>
    <property type="match status" value="1"/>
</dbReference>